<organism evidence="1">
    <name type="scientific">Anguilla anguilla</name>
    <name type="common">European freshwater eel</name>
    <name type="synonym">Muraena anguilla</name>
    <dbReference type="NCBI Taxonomy" id="7936"/>
    <lineage>
        <taxon>Eukaryota</taxon>
        <taxon>Metazoa</taxon>
        <taxon>Chordata</taxon>
        <taxon>Craniata</taxon>
        <taxon>Vertebrata</taxon>
        <taxon>Euteleostomi</taxon>
        <taxon>Actinopterygii</taxon>
        <taxon>Neopterygii</taxon>
        <taxon>Teleostei</taxon>
        <taxon>Anguilliformes</taxon>
        <taxon>Anguillidae</taxon>
        <taxon>Anguilla</taxon>
    </lineage>
</organism>
<name>A0A0E9Q5M4_ANGAN</name>
<reference evidence="1" key="1">
    <citation type="submission" date="2014-11" db="EMBL/GenBank/DDBJ databases">
        <authorList>
            <person name="Amaro Gonzalez C."/>
        </authorList>
    </citation>
    <scope>NUCLEOTIDE SEQUENCE</scope>
</reference>
<evidence type="ECO:0000313" key="1">
    <source>
        <dbReference type="EMBL" id="JAH11393.1"/>
    </source>
</evidence>
<accession>A0A0E9Q5M4</accession>
<proteinExistence type="predicted"/>
<dbReference type="EMBL" id="GBXM01097184">
    <property type="protein sequence ID" value="JAH11393.1"/>
    <property type="molecule type" value="Transcribed_RNA"/>
</dbReference>
<sequence>MWSTSCYCFIRVSALEHGLMFHFHERFMFFFTYSL</sequence>
<dbReference type="AlphaFoldDB" id="A0A0E9Q5M4"/>
<reference evidence="1" key="2">
    <citation type="journal article" date="2015" name="Fish Shellfish Immunol.">
        <title>Early steps in the European eel (Anguilla anguilla)-Vibrio vulnificus interaction in the gills: Role of the RtxA13 toxin.</title>
        <authorList>
            <person name="Callol A."/>
            <person name="Pajuelo D."/>
            <person name="Ebbesson L."/>
            <person name="Teles M."/>
            <person name="MacKenzie S."/>
            <person name="Amaro C."/>
        </authorList>
    </citation>
    <scope>NUCLEOTIDE SEQUENCE</scope>
</reference>
<protein>
    <submittedName>
        <fullName evidence="1">Uncharacterized protein</fullName>
    </submittedName>
</protein>